<dbReference type="InterPro" id="IPR017853">
    <property type="entry name" value="GH"/>
</dbReference>
<feature type="region of interest" description="Disordered" evidence="3">
    <location>
        <begin position="397"/>
        <end position="424"/>
    </location>
</feature>
<dbReference type="PRINTS" id="PR00133">
    <property type="entry name" value="GLHYDRLASE3"/>
</dbReference>
<keyword evidence="4" id="KW-0326">Glycosidase</keyword>
<protein>
    <submittedName>
        <fullName evidence="4">Periplasmic beta-glucosidase</fullName>
        <ecNumber evidence="4">3.2.1.21</ecNumber>
    </submittedName>
</protein>
<dbReference type="Gene3D" id="2.60.40.10">
    <property type="entry name" value="Immunoglobulins"/>
    <property type="match status" value="1"/>
</dbReference>
<dbReference type="InterPro" id="IPR001764">
    <property type="entry name" value="Glyco_hydro_3_N"/>
</dbReference>
<evidence type="ECO:0000256" key="2">
    <source>
        <dbReference type="ARBA" id="ARBA00022801"/>
    </source>
</evidence>
<dbReference type="InterPro" id="IPR036881">
    <property type="entry name" value="Glyco_hydro_3_C_sf"/>
</dbReference>
<dbReference type="InterPro" id="IPR013783">
    <property type="entry name" value="Ig-like_fold"/>
</dbReference>
<dbReference type="AlphaFoldDB" id="A0A221W553"/>
<proteinExistence type="inferred from homology"/>
<gene>
    <name evidence="4" type="primary">bglX</name>
    <name evidence="4" type="ORF">AHOG_16895</name>
</gene>
<dbReference type="GO" id="GO:0005975">
    <property type="term" value="P:carbohydrate metabolic process"/>
    <property type="evidence" value="ECO:0007669"/>
    <property type="project" value="InterPro"/>
</dbReference>
<dbReference type="Pfam" id="PF14310">
    <property type="entry name" value="Fn3-like"/>
    <property type="match status" value="1"/>
</dbReference>
<evidence type="ECO:0000313" key="5">
    <source>
        <dbReference type="Proteomes" id="UP000204221"/>
    </source>
</evidence>
<dbReference type="PANTHER" id="PTHR42715">
    <property type="entry name" value="BETA-GLUCOSIDASE"/>
    <property type="match status" value="1"/>
</dbReference>
<reference evidence="4 5" key="1">
    <citation type="submission" date="2017-07" db="EMBL/GenBank/DDBJ databases">
        <title>Complete genome sequence of Actinoalloteichus hoggarensis DSM 45943, type strain of Actinoalloteichus hoggarensis.</title>
        <authorList>
            <person name="Ruckert C."/>
            <person name="Nouioui I."/>
            <person name="Willmese J."/>
            <person name="van Wezel G."/>
            <person name="Klenk H.-P."/>
            <person name="Kalinowski J."/>
            <person name="Zotchev S.B."/>
        </authorList>
    </citation>
    <scope>NUCLEOTIDE SEQUENCE [LARGE SCALE GENOMIC DNA]</scope>
    <source>
        <strain evidence="4 5">DSM 45943</strain>
    </source>
</reference>
<dbReference type="OrthoDB" id="9803863at2"/>
<dbReference type="Pfam" id="PF01915">
    <property type="entry name" value="Glyco_hydro_3_C"/>
    <property type="match status" value="1"/>
</dbReference>
<dbReference type="KEGG" id="ahg:AHOG_16895"/>
<dbReference type="GO" id="GO:0008422">
    <property type="term" value="F:beta-glucosidase activity"/>
    <property type="evidence" value="ECO:0007669"/>
    <property type="project" value="UniProtKB-EC"/>
</dbReference>
<keyword evidence="5" id="KW-1185">Reference proteome</keyword>
<dbReference type="Proteomes" id="UP000204221">
    <property type="component" value="Chromosome"/>
</dbReference>
<feature type="region of interest" description="Disordered" evidence="3">
    <location>
        <begin position="1"/>
        <end position="43"/>
    </location>
</feature>
<keyword evidence="2 4" id="KW-0378">Hydrolase</keyword>
<sequence length="847" mass="88498">MDQQNPGRADSSAPDSTALDAARERPSAATAADDVEPWRRPELPVDERVADLLPRMTLGEKLAQLVGVWVSAADGADGVAPHQHEQTEEPPAWPEAIRLGLGQLTRTFGTTPVDPATGAGMLADAQREIVAAGRFGIPAMAHEECLAGFAAWKATVYPVPLAWGASFDPELVQTMAAAIGADLRSVGVHQGLAPVLDVVRDARWGRVEETIGEDPFLVGTIGAAYVRGVEGAGVVATLKHFAGYSASRAGRNLAPAALGRRELADVILPPFEMALRHGGARSVMHSYAEIDGVPVAADEELLTDLLRDQWGFAGVVVADYFGVAFLHRLHGTAADEGEAAEQALTAGVDVELPTVRCFGEPLAERLRAGLVPESLVDRAVTRVLRQKCELGLLDPDWSPEPPALRDRRAADDPGTAESPVVDLDPPANRRVARRLAEESVVLLSNRQEVLPLRDTGTVAVLGPLADDVHAMLGCYSFPAHVGVSYPDLPVGVEIRTVLDVLRAELGTSTLRAERGCAVDDDDRSGIGAAVAAARDAELALVVVGDHSGLFGRGTSGEGCDATDLALPGVQGELLAAVVDTGVPTVAVVISGRPYALGAVADRLAAAVQAFLPGEEGAAALVGVLTGRVDPSGRLPVSLPATPHGQPATYLTPPLGLRSQVSSADPTPLFPFGHGLSYTTFRYSALLVRAVTASADDGPSSAAGVSGGADVDDAVARVSTDGVVEVSCVVANVGDRDGVEVVQLYLRDPVAQVTRPVRQLAGFARVALRAGTEREVRFRLHADRTSFTGRAGHRLVEPGLVEVHVGASSADLRLQGEFVLTGSPRQVGPDRVLDTPVTLGDERPATTG</sequence>
<dbReference type="InterPro" id="IPR002772">
    <property type="entry name" value="Glyco_hydro_3_C"/>
</dbReference>
<dbReference type="Pfam" id="PF00933">
    <property type="entry name" value="Glyco_hydro_3"/>
    <property type="match status" value="1"/>
</dbReference>
<dbReference type="SUPFAM" id="SSF51445">
    <property type="entry name" value="(Trans)glycosidases"/>
    <property type="match status" value="1"/>
</dbReference>
<dbReference type="InterPro" id="IPR050288">
    <property type="entry name" value="Cellulose_deg_GH3"/>
</dbReference>
<dbReference type="RefSeq" id="WP_093944535.1">
    <property type="nucleotide sequence ID" value="NZ_CP022521.1"/>
</dbReference>
<evidence type="ECO:0000313" key="4">
    <source>
        <dbReference type="EMBL" id="ASO21005.1"/>
    </source>
</evidence>
<dbReference type="Gene3D" id="3.40.50.1700">
    <property type="entry name" value="Glycoside hydrolase family 3 C-terminal domain"/>
    <property type="match status" value="1"/>
</dbReference>
<name>A0A221W553_9PSEU</name>
<accession>A0A221W553</accession>
<dbReference type="InterPro" id="IPR036962">
    <property type="entry name" value="Glyco_hydro_3_N_sf"/>
</dbReference>
<dbReference type="InterPro" id="IPR026891">
    <property type="entry name" value="Fn3-like"/>
</dbReference>
<feature type="region of interest" description="Disordered" evidence="3">
    <location>
        <begin position="824"/>
        <end position="847"/>
    </location>
</feature>
<evidence type="ECO:0000256" key="3">
    <source>
        <dbReference type="SAM" id="MobiDB-lite"/>
    </source>
</evidence>
<dbReference type="EC" id="3.2.1.21" evidence="4"/>
<dbReference type="PANTHER" id="PTHR42715:SF10">
    <property type="entry name" value="BETA-GLUCOSIDASE"/>
    <property type="match status" value="1"/>
</dbReference>
<dbReference type="SUPFAM" id="SSF52279">
    <property type="entry name" value="Beta-D-glucan exohydrolase, C-terminal domain"/>
    <property type="match status" value="1"/>
</dbReference>
<evidence type="ECO:0000256" key="1">
    <source>
        <dbReference type="ARBA" id="ARBA00005336"/>
    </source>
</evidence>
<dbReference type="FunFam" id="3.20.20.300:FF:000011">
    <property type="entry name" value="Glycosyl hydrolase"/>
    <property type="match status" value="1"/>
</dbReference>
<dbReference type="EMBL" id="CP022521">
    <property type="protein sequence ID" value="ASO21005.1"/>
    <property type="molecule type" value="Genomic_DNA"/>
</dbReference>
<comment type="similarity">
    <text evidence="1">Belongs to the glycosyl hydrolase 3 family.</text>
</comment>
<dbReference type="SMART" id="SM01217">
    <property type="entry name" value="Fn3_like"/>
    <property type="match status" value="1"/>
</dbReference>
<organism evidence="4 5">
    <name type="scientific">Actinoalloteichus hoggarensis</name>
    <dbReference type="NCBI Taxonomy" id="1470176"/>
    <lineage>
        <taxon>Bacteria</taxon>
        <taxon>Bacillati</taxon>
        <taxon>Actinomycetota</taxon>
        <taxon>Actinomycetes</taxon>
        <taxon>Pseudonocardiales</taxon>
        <taxon>Pseudonocardiaceae</taxon>
        <taxon>Actinoalloteichus</taxon>
    </lineage>
</organism>
<dbReference type="Gene3D" id="3.20.20.300">
    <property type="entry name" value="Glycoside hydrolase, family 3, N-terminal domain"/>
    <property type="match status" value="1"/>
</dbReference>